<dbReference type="EMBL" id="JACAZF010000012">
    <property type="protein sequence ID" value="KAF7292120.1"/>
    <property type="molecule type" value="Genomic_DNA"/>
</dbReference>
<dbReference type="RefSeq" id="XP_037214847.1">
    <property type="nucleotide sequence ID" value="XM_037368879.1"/>
</dbReference>
<proteinExistence type="predicted"/>
<evidence type="ECO:0000313" key="2">
    <source>
        <dbReference type="Proteomes" id="UP000636479"/>
    </source>
</evidence>
<reference evidence="1" key="1">
    <citation type="submission" date="2020-05" db="EMBL/GenBank/DDBJ databases">
        <title>Mycena genomes resolve the evolution of fungal bioluminescence.</title>
        <authorList>
            <person name="Tsai I.J."/>
        </authorList>
    </citation>
    <scope>NUCLEOTIDE SEQUENCE</scope>
    <source>
        <strain evidence="1">171206Taipei</strain>
    </source>
</reference>
<keyword evidence="2" id="KW-1185">Reference proteome</keyword>
<sequence>MMVPAWSPRRAQGLRIQERVGVACVAGMLVMWGSRCEIQGHDYGPSSRRMFRPEGSELKWRAARSGCAKEARIAGHDAARWRMWPGLMFAAWKQRAGGVGALQWTGVRSNEAGNVDGVGVAHQRMRCWRGAEARTGTGSQGWARGQPSDRRAVFKAGKVVWLPNGGARIAGTLEAVVRDGVL</sequence>
<gene>
    <name evidence="1" type="ORF">MIND_01239000</name>
</gene>
<name>A0A8H6S6C5_9AGAR</name>
<protein>
    <submittedName>
        <fullName evidence="1">Uncharacterized protein</fullName>
    </submittedName>
</protein>
<dbReference type="AlphaFoldDB" id="A0A8H6S6C5"/>
<accession>A0A8H6S6C5</accession>
<dbReference type="GeneID" id="59351395"/>
<comment type="caution">
    <text evidence="1">The sequence shown here is derived from an EMBL/GenBank/DDBJ whole genome shotgun (WGS) entry which is preliminary data.</text>
</comment>
<organism evidence="1 2">
    <name type="scientific">Mycena indigotica</name>
    <dbReference type="NCBI Taxonomy" id="2126181"/>
    <lineage>
        <taxon>Eukaryota</taxon>
        <taxon>Fungi</taxon>
        <taxon>Dikarya</taxon>
        <taxon>Basidiomycota</taxon>
        <taxon>Agaricomycotina</taxon>
        <taxon>Agaricomycetes</taxon>
        <taxon>Agaricomycetidae</taxon>
        <taxon>Agaricales</taxon>
        <taxon>Marasmiineae</taxon>
        <taxon>Mycenaceae</taxon>
        <taxon>Mycena</taxon>
    </lineage>
</organism>
<dbReference type="Proteomes" id="UP000636479">
    <property type="component" value="Unassembled WGS sequence"/>
</dbReference>
<evidence type="ECO:0000313" key="1">
    <source>
        <dbReference type="EMBL" id="KAF7292120.1"/>
    </source>
</evidence>